<dbReference type="CDD" id="cd05006">
    <property type="entry name" value="SIS_GmhA"/>
    <property type="match status" value="1"/>
</dbReference>
<dbReference type="InterPro" id="IPR046348">
    <property type="entry name" value="SIS_dom_sf"/>
</dbReference>
<evidence type="ECO:0000313" key="4">
    <source>
        <dbReference type="Proteomes" id="UP000032735"/>
    </source>
</evidence>
<dbReference type="SUPFAM" id="SSF53697">
    <property type="entry name" value="SIS domain"/>
    <property type="match status" value="1"/>
</dbReference>
<dbReference type="KEGG" id="xpo:XPG1_3279"/>
<dbReference type="Gene3D" id="3.40.50.10490">
    <property type="entry name" value="Glucose-6-phosphate isomerase like protein, domain 1"/>
    <property type="match status" value="1"/>
</dbReference>
<dbReference type="GO" id="GO:0097367">
    <property type="term" value="F:carbohydrate derivative binding"/>
    <property type="evidence" value="ECO:0007669"/>
    <property type="project" value="InterPro"/>
</dbReference>
<feature type="domain" description="SIS" evidence="2">
    <location>
        <begin position="34"/>
        <end position="196"/>
    </location>
</feature>
<dbReference type="PROSITE" id="PS51464">
    <property type="entry name" value="SIS"/>
    <property type="match status" value="1"/>
</dbReference>
<keyword evidence="1" id="KW-0235">DNA replication</keyword>
<dbReference type="OrthoDB" id="9810929at2"/>
<dbReference type="NCBIfam" id="NF008138">
    <property type="entry name" value="PRK10886.1"/>
    <property type="match status" value="1"/>
</dbReference>
<dbReference type="HOGENOM" id="CLU_080999_3_1_6"/>
<dbReference type="InterPro" id="IPR001347">
    <property type="entry name" value="SIS_dom"/>
</dbReference>
<sequence>MLDRIKVCFTESIQTQIAAAEALPDAISRAAMMMVQSLLNGNKILCCGNGGSAATAQRFAASMINRFETDRPSLPALSLNTDNVVITAIANNKQPDEIYAKQVRALGHTGDVLLAISTHGNSRDIIKAVEAAVTRDMTIVALTGYDGGELAGLLGPQDVEIRIPSHHSIRIQEVHMLTINCLCDLIDNTLFPHQDE</sequence>
<evidence type="ECO:0000259" key="2">
    <source>
        <dbReference type="PROSITE" id="PS51464"/>
    </source>
</evidence>
<organism evidence="3 4">
    <name type="scientific">Xenorhabdus poinarii G6</name>
    <dbReference type="NCBI Taxonomy" id="1354304"/>
    <lineage>
        <taxon>Bacteria</taxon>
        <taxon>Pseudomonadati</taxon>
        <taxon>Pseudomonadota</taxon>
        <taxon>Gammaproteobacteria</taxon>
        <taxon>Enterobacterales</taxon>
        <taxon>Morganellaceae</taxon>
        <taxon>Xenorhabdus</taxon>
    </lineage>
</organism>
<dbReference type="RefSeq" id="WP_045959764.1">
    <property type="nucleotide sequence ID" value="NZ_FO704551.1"/>
</dbReference>
<dbReference type="FunFam" id="3.40.50.10490:FF:000006">
    <property type="entry name" value="DnaA initiator-associating protein DiaA"/>
    <property type="match status" value="1"/>
</dbReference>
<evidence type="ECO:0000256" key="1">
    <source>
        <dbReference type="ARBA" id="ARBA00022705"/>
    </source>
</evidence>
<dbReference type="GO" id="GO:1901135">
    <property type="term" value="P:carbohydrate derivative metabolic process"/>
    <property type="evidence" value="ECO:0007669"/>
    <property type="project" value="InterPro"/>
</dbReference>
<protein>
    <submittedName>
        <fullName evidence="3">DnaA initiator-associating protein diaA</fullName>
    </submittedName>
</protein>
<dbReference type="GO" id="GO:0006260">
    <property type="term" value="P:DNA replication"/>
    <property type="evidence" value="ECO:0007669"/>
    <property type="project" value="UniProtKB-KW"/>
</dbReference>
<dbReference type="AlphaFoldDB" id="A0A068R9Q7"/>
<name>A0A068R9Q7_9GAMM</name>
<gene>
    <name evidence="3" type="primary">diaA</name>
    <name evidence="3" type="ORF">XPG1_3279</name>
</gene>
<dbReference type="Proteomes" id="UP000032735">
    <property type="component" value="Chromosome"/>
</dbReference>
<reference evidence="3 4" key="1">
    <citation type="submission" date="2013-07" db="EMBL/GenBank/DDBJ databases">
        <authorList>
            <person name="Genoscope - CEA"/>
        </authorList>
    </citation>
    <scope>NUCLEOTIDE SEQUENCE [LARGE SCALE GENOMIC DNA]</scope>
    <source>
        <strain evidence="3 4">G6</strain>
    </source>
</reference>
<dbReference type="InterPro" id="IPR035461">
    <property type="entry name" value="GmhA/DiaA"/>
</dbReference>
<dbReference type="STRING" id="1354304.XPG1_3279"/>
<dbReference type="EMBL" id="FO704551">
    <property type="protein sequence ID" value="CDG22915.1"/>
    <property type="molecule type" value="Genomic_DNA"/>
</dbReference>
<proteinExistence type="predicted"/>
<evidence type="ECO:0000313" key="3">
    <source>
        <dbReference type="EMBL" id="CDG22915.1"/>
    </source>
</evidence>
<dbReference type="Pfam" id="PF13580">
    <property type="entry name" value="SIS_2"/>
    <property type="match status" value="1"/>
</dbReference>
<keyword evidence="4" id="KW-1185">Reference proteome</keyword>
<accession>A0A068R9Q7</accession>
<dbReference type="PANTHER" id="PTHR30390">
    <property type="entry name" value="SEDOHEPTULOSE 7-PHOSPHATE ISOMERASE / DNAA INITIATOR-ASSOCIATING FACTOR FOR REPLICATION INITIATION"/>
    <property type="match status" value="1"/>
</dbReference>
<dbReference type="InterPro" id="IPR050099">
    <property type="entry name" value="SIS_GmhA/DiaA_subfam"/>
</dbReference>
<dbReference type="PANTHER" id="PTHR30390:SF6">
    <property type="entry name" value="DNAA INITIATOR-ASSOCIATING PROTEIN DIAA"/>
    <property type="match status" value="1"/>
</dbReference>